<accession>A0A2Z6EXP2</accession>
<keyword evidence="2" id="KW-1185">Reference proteome</keyword>
<dbReference type="Proteomes" id="UP000282597">
    <property type="component" value="Chromosome"/>
</dbReference>
<proteinExistence type="predicted"/>
<reference evidence="1 2" key="1">
    <citation type="journal article" date="2018" name="Microbes Environ.">
        <title>Comparative Genomic Insights into Endofungal Lifestyles of Two Bacterial Endosymbionts, Mycoavidus cysteinexigens and Burkholderia rhizoxinica.</title>
        <authorList>
            <person name="Sharmin D."/>
            <person name="Guo Y."/>
            <person name="Nishizawa T."/>
            <person name="Ohshima S."/>
            <person name="Sato Y."/>
            <person name="Takashima Y."/>
            <person name="Narisawa K."/>
            <person name="Ohta H."/>
        </authorList>
    </citation>
    <scope>NUCLEOTIDE SEQUENCE [LARGE SCALE GENOMIC DNA]</scope>
    <source>
        <strain evidence="1 2">B1-EB</strain>
    </source>
</reference>
<name>A0A2Z6EXP2_9BURK</name>
<gene>
    <name evidence="1" type="ORF">MCB1EB_1977</name>
</gene>
<dbReference type="EMBL" id="AP018150">
    <property type="protein sequence ID" value="BBE10138.1"/>
    <property type="molecule type" value="Genomic_DNA"/>
</dbReference>
<evidence type="ECO:0000313" key="1">
    <source>
        <dbReference type="EMBL" id="BBE10138.1"/>
    </source>
</evidence>
<protein>
    <submittedName>
        <fullName evidence="1">Uncharacterized protein</fullName>
    </submittedName>
</protein>
<sequence length="49" mass="5752">MNQDEAQSAEKIDVQSRNLFKFERKILRVEMVFDHIRFSLVSAIIVVIS</sequence>
<dbReference type="KEGG" id="mcys:MCB1EB_1977"/>
<evidence type="ECO:0000313" key="2">
    <source>
        <dbReference type="Proteomes" id="UP000282597"/>
    </source>
</evidence>
<organism evidence="1 2">
    <name type="scientific">Mycoavidus cysteinexigens</name>
    <dbReference type="NCBI Taxonomy" id="1553431"/>
    <lineage>
        <taxon>Bacteria</taxon>
        <taxon>Pseudomonadati</taxon>
        <taxon>Pseudomonadota</taxon>
        <taxon>Betaproteobacteria</taxon>
        <taxon>Burkholderiales</taxon>
        <taxon>Burkholderiaceae</taxon>
        <taxon>Mycoavidus</taxon>
    </lineage>
</organism>
<dbReference type="AlphaFoldDB" id="A0A2Z6EXP2"/>